<dbReference type="Gene3D" id="3.60.21.10">
    <property type="match status" value="1"/>
</dbReference>
<evidence type="ECO:0000259" key="1">
    <source>
        <dbReference type="Pfam" id="PF00149"/>
    </source>
</evidence>
<feature type="domain" description="Calcineurin-like phosphoesterase" evidence="1">
    <location>
        <begin position="42"/>
        <end position="246"/>
    </location>
</feature>
<dbReference type="PANTHER" id="PTHR42850:SF4">
    <property type="entry name" value="ZINC-DEPENDENT ENDOPOLYPHOSPHATASE"/>
    <property type="match status" value="1"/>
</dbReference>
<dbReference type="RefSeq" id="WP_266347590.1">
    <property type="nucleotide sequence ID" value="NZ_JAPKNG010000001.1"/>
</dbReference>
<accession>A0ABU0H320</accession>
<name>A0ABU0H320_9HYPH</name>
<dbReference type="InterPro" id="IPR050126">
    <property type="entry name" value="Ap4A_hydrolase"/>
</dbReference>
<dbReference type="EMBL" id="JAUSVO010000001">
    <property type="protein sequence ID" value="MDQ0436702.1"/>
    <property type="molecule type" value="Genomic_DNA"/>
</dbReference>
<keyword evidence="2" id="KW-0378">Hydrolase</keyword>
<dbReference type="PANTHER" id="PTHR42850">
    <property type="entry name" value="METALLOPHOSPHOESTERASE"/>
    <property type="match status" value="1"/>
</dbReference>
<dbReference type="Proteomes" id="UP001241603">
    <property type="component" value="Unassembled WGS sequence"/>
</dbReference>
<comment type="caution">
    <text evidence="2">The sequence shown here is derived from an EMBL/GenBank/DDBJ whole genome shotgun (WGS) entry which is preliminary data.</text>
</comment>
<dbReference type="InterPro" id="IPR004843">
    <property type="entry name" value="Calcineurin-like_PHP"/>
</dbReference>
<protein>
    <submittedName>
        <fullName evidence="2">Serine/threonine protein phosphatase 1</fullName>
        <ecNumber evidence="2">3.1.3.16</ecNumber>
    </submittedName>
</protein>
<evidence type="ECO:0000313" key="3">
    <source>
        <dbReference type="Proteomes" id="UP001241603"/>
    </source>
</evidence>
<dbReference type="EC" id="3.1.3.16" evidence="2"/>
<sequence>MMPFGPASFLSTLAGLTYAARSDSAAARDRKTLALENVGQVVYAIGDVHGCLAQLLKLEARIAISAQQSPEREHVVIMLGDVIDRGADSAEIIDHLRMPPKAPFRRIVLAGNHEEAMLAAFDNTSRLARWLEFGGRETLDSYGIPDIARLPSRTDLQRLRRTMDFLVPEDHRCWLAGLPKAVSWRNYLFVHAGIRPGVPLASQSLKDMTEIREPFLSSSLDFGAVVVHGHTPTEVPQRFDNRIALDTGCYLTGRLTAARFLDDSVSFLTVS</sequence>
<dbReference type="SUPFAM" id="SSF56300">
    <property type="entry name" value="Metallo-dependent phosphatases"/>
    <property type="match status" value="1"/>
</dbReference>
<keyword evidence="3" id="KW-1185">Reference proteome</keyword>
<organism evidence="2 3">
    <name type="scientific">Kaistia dalseonensis</name>
    <dbReference type="NCBI Taxonomy" id="410840"/>
    <lineage>
        <taxon>Bacteria</taxon>
        <taxon>Pseudomonadati</taxon>
        <taxon>Pseudomonadota</taxon>
        <taxon>Alphaproteobacteria</taxon>
        <taxon>Hyphomicrobiales</taxon>
        <taxon>Kaistiaceae</taxon>
        <taxon>Kaistia</taxon>
    </lineage>
</organism>
<dbReference type="GO" id="GO:0004722">
    <property type="term" value="F:protein serine/threonine phosphatase activity"/>
    <property type="evidence" value="ECO:0007669"/>
    <property type="project" value="UniProtKB-EC"/>
</dbReference>
<dbReference type="InterPro" id="IPR029052">
    <property type="entry name" value="Metallo-depent_PP-like"/>
</dbReference>
<dbReference type="Pfam" id="PF00149">
    <property type="entry name" value="Metallophos"/>
    <property type="match status" value="1"/>
</dbReference>
<reference evidence="2 3" key="1">
    <citation type="submission" date="2023-07" db="EMBL/GenBank/DDBJ databases">
        <title>Genomic Encyclopedia of Type Strains, Phase IV (KMG-IV): sequencing the most valuable type-strain genomes for metagenomic binning, comparative biology and taxonomic classification.</title>
        <authorList>
            <person name="Goeker M."/>
        </authorList>
    </citation>
    <scope>NUCLEOTIDE SEQUENCE [LARGE SCALE GENOMIC DNA]</scope>
    <source>
        <strain evidence="2 3">B6-8</strain>
    </source>
</reference>
<proteinExistence type="predicted"/>
<gene>
    <name evidence="2" type="ORF">QO014_001072</name>
</gene>
<evidence type="ECO:0000313" key="2">
    <source>
        <dbReference type="EMBL" id="MDQ0436702.1"/>
    </source>
</evidence>